<reference evidence="3 4" key="1">
    <citation type="submission" date="2014-03" db="EMBL/GenBank/DDBJ databases">
        <title>Complete genome sequence of Pseudomonas stutzeri 19SMN4.</title>
        <authorList>
            <person name="Brunet-Galmes I."/>
            <person name="Nogales B."/>
            <person name="Busquets A."/>
            <person name="Pena A."/>
            <person name="Gomila M."/>
            <person name="Garcia-Valdes E."/>
            <person name="Lalucat J."/>
            <person name="Bennasar A."/>
            <person name="Bosch R."/>
        </authorList>
    </citation>
    <scope>NUCLEOTIDE SEQUENCE [LARGE SCALE GENOMIC DNA]</scope>
    <source>
        <strain evidence="3 4">19SMN4</strain>
    </source>
</reference>
<dbReference type="InterPro" id="IPR025178">
    <property type="entry name" value="Lnb_N"/>
</dbReference>
<name>A0A023WY37_STUST</name>
<evidence type="ECO:0000313" key="3">
    <source>
        <dbReference type="EMBL" id="AHY44724.1"/>
    </source>
</evidence>
<dbReference type="EMBL" id="CP007509">
    <property type="protein sequence ID" value="AHY44724.1"/>
    <property type="molecule type" value="Genomic_DNA"/>
</dbReference>
<dbReference type="Pfam" id="PF13387">
    <property type="entry name" value="Lnb_N"/>
    <property type="match status" value="1"/>
</dbReference>
<evidence type="ECO:0000313" key="4">
    <source>
        <dbReference type="Proteomes" id="UP000025238"/>
    </source>
</evidence>
<dbReference type="Proteomes" id="UP000025238">
    <property type="component" value="Chromosome"/>
</dbReference>
<protein>
    <submittedName>
        <fullName evidence="3">Membrane protein</fullName>
    </submittedName>
</protein>
<dbReference type="KEGG" id="pstu:UIB01_20490"/>
<feature type="transmembrane region" description="Helical" evidence="1">
    <location>
        <begin position="7"/>
        <end position="29"/>
    </location>
</feature>
<feature type="transmembrane region" description="Helical" evidence="1">
    <location>
        <begin position="61"/>
        <end position="78"/>
    </location>
</feature>
<feature type="domain" description="Lnb N-terminal periplasmic" evidence="2">
    <location>
        <begin position="124"/>
        <end position="278"/>
    </location>
</feature>
<keyword evidence="1" id="KW-0812">Transmembrane</keyword>
<dbReference type="RefSeq" id="WP_003464218.1">
    <property type="nucleotide sequence ID" value="NZ_CP098731.1"/>
</dbReference>
<evidence type="ECO:0000256" key="1">
    <source>
        <dbReference type="SAM" id="Phobius"/>
    </source>
</evidence>
<keyword evidence="1" id="KW-1133">Transmembrane helix</keyword>
<dbReference type="AlphaFoldDB" id="A0A023WY37"/>
<dbReference type="GeneID" id="78554692"/>
<sequence>MNGLLGLLLRSVLALSFFLIMAWGVLALFYQTGGLATWVLIAGWCLLGCILQVLLWRGRPILALVGQVLVFAALLVWWTSLEPSNQRIWAGDVAQMTQGELVGNQLILHNVRNFNWRSDDDYDVAWETRRYDLDQLASVDLITSYWGMPAIAHVLVSFGFTDGRFLTFTVEVRKEQGEAYSEIGGFFKQFELSIVATDERDALRVRTNVRGEDSYLYRIAMPDEAMRALLLSYVQQANALVDQPRFYNTITANCTTIVFDMLQTIIGGLPVDYRLLLTGYLPAYVMSVGGLQGGYSLDTLRQHGRFTERARMANDASDFSRQIRRGVPGWVSPTDTSHNDEGRD</sequence>
<dbReference type="PATRIC" id="fig|316.97.peg.4098"/>
<gene>
    <name evidence="3" type="ORF">UIB01_20490</name>
</gene>
<keyword evidence="1" id="KW-0472">Membrane</keyword>
<evidence type="ECO:0000259" key="2">
    <source>
        <dbReference type="Pfam" id="PF13387"/>
    </source>
</evidence>
<feature type="transmembrane region" description="Helical" evidence="1">
    <location>
        <begin position="35"/>
        <end position="54"/>
    </location>
</feature>
<accession>A0A023WY37</accession>
<proteinExistence type="predicted"/>
<organism evidence="3 4">
    <name type="scientific">Stutzerimonas stutzeri</name>
    <name type="common">Pseudomonas stutzeri</name>
    <dbReference type="NCBI Taxonomy" id="316"/>
    <lineage>
        <taxon>Bacteria</taxon>
        <taxon>Pseudomonadati</taxon>
        <taxon>Pseudomonadota</taxon>
        <taxon>Gammaproteobacteria</taxon>
        <taxon>Pseudomonadales</taxon>
        <taxon>Pseudomonadaceae</taxon>
        <taxon>Stutzerimonas</taxon>
    </lineage>
</organism>